<accession>A0ABS5XKR7</accession>
<comment type="cofactor">
    <cofactor evidence="1 6">
        <name>pyridoxal 5'-phosphate</name>
        <dbReference type="ChEBI" id="CHEBI:597326"/>
    </cofactor>
</comment>
<dbReference type="InterPro" id="IPR015421">
    <property type="entry name" value="PyrdxlP-dep_Trfase_major"/>
</dbReference>
<evidence type="ECO:0000313" key="7">
    <source>
        <dbReference type="EMBL" id="MBT8768277.1"/>
    </source>
</evidence>
<dbReference type="PANTHER" id="PTHR11999">
    <property type="entry name" value="GROUP II PYRIDOXAL-5-PHOSPHATE DECARBOXYLASE"/>
    <property type="match status" value="1"/>
</dbReference>
<keyword evidence="7" id="KW-0808">Transferase</keyword>
<dbReference type="RefSeq" id="WP_215378454.1">
    <property type="nucleotide sequence ID" value="NZ_JAGTIS010000012.1"/>
</dbReference>
<dbReference type="Gene3D" id="3.40.640.10">
    <property type="entry name" value="Type I PLP-dependent aspartate aminotransferase-like (Major domain)"/>
    <property type="match status" value="1"/>
</dbReference>
<keyword evidence="3" id="KW-0210">Decarboxylase</keyword>
<dbReference type="InterPro" id="IPR018247">
    <property type="entry name" value="EF_Hand_1_Ca_BS"/>
</dbReference>
<protein>
    <submittedName>
        <fullName evidence="7">Aspartate aminotransferase family protein</fullName>
    </submittedName>
</protein>
<dbReference type="Pfam" id="PF00282">
    <property type="entry name" value="Pyridoxal_deC"/>
    <property type="match status" value="1"/>
</dbReference>
<dbReference type="EMBL" id="JAGTIS010000012">
    <property type="protein sequence ID" value="MBT8768277.1"/>
    <property type="molecule type" value="Genomic_DNA"/>
</dbReference>
<dbReference type="Proteomes" id="UP001519667">
    <property type="component" value="Unassembled WGS sequence"/>
</dbReference>
<evidence type="ECO:0000256" key="2">
    <source>
        <dbReference type="ARBA" id="ARBA00009533"/>
    </source>
</evidence>
<sequence length="457" mass="49220">MTTQPLERQLLEDADQRALRYLDGTDCRRVFPSQAAIEALRGFDEPMPQEGRPANEVLRQLDELGSPATTASNGPRYFGFVIGATLPAAAAAERLLLAWDQCASSFDNSPAAHRIEQVAARWVLETLGLPRQCAVGFGTSATACTLAALSAARRSLLARQGWDFDADGLIGAPEIRVVVSETTHITVKKALRILGFGMRRLIVAPTDAQGRVDASRLPELDARTILCLQAGEVNTGEFDPFAELMPRAKAAGAWVHVDGAFGLWVRASSSSALAADVEQADSWTTDGHKWLNTPYDGAMAICRHADAMASAMNSDAAYATASRDAQKNLTLEFSRRARGIPIWAALAALGRDGLRSMIDRHLRQAAELAAGLRAAGFEVLNRPVLNQVLVRATSDAHTVAIREAAQRSGEVWFGPTLWQGRPAFRLSLSSWRTTDADVQQLVSLLAALRQASASPAS</sequence>
<gene>
    <name evidence="7" type="ORF">J7302_19395</name>
</gene>
<evidence type="ECO:0000313" key="8">
    <source>
        <dbReference type="Proteomes" id="UP001519667"/>
    </source>
</evidence>
<dbReference type="SUPFAM" id="SSF53383">
    <property type="entry name" value="PLP-dependent transferases"/>
    <property type="match status" value="1"/>
</dbReference>
<keyword evidence="7" id="KW-0032">Aminotransferase</keyword>
<name>A0ABS5XKR7_9GAMM</name>
<dbReference type="PROSITE" id="PS00018">
    <property type="entry name" value="EF_HAND_1"/>
    <property type="match status" value="1"/>
</dbReference>
<dbReference type="InterPro" id="IPR015424">
    <property type="entry name" value="PyrdxlP-dep_Trfase"/>
</dbReference>
<organism evidence="7 8">
    <name type="scientific">Metapseudomonas boanensis</name>
    <dbReference type="NCBI Taxonomy" id="2822138"/>
    <lineage>
        <taxon>Bacteria</taxon>
        <taxon>Pseudomonadati</taxon>
        <taxon>Pseudomonadota</taxon>
        <taxon>Gammaproteobacteria</taxon>
        <taxon>Pseudomonadales</taxon>
        <taxon>Pseudomonadaceae</taxon>
        <taxon>Metapseudomonas</taxon>
    </lineage>
</organism>
<dbReference type="Gene3D" id="3.90.1150.10">
    <property type="entry name" value="Aspartate Aminotransferase, domain 1"/>
    <property type="match status" value="1"/>
</dbReference>
<evidence type="ECO:0000256" key="6">
    <source>
        <dbReference type="RuleBase" id="RU000382"/>
    </source>
</evidence>
<evidence type="ECO:0000256" key="5">
    <source>
        <dbReference type="ARBA" id="ARBA00023239"/>
    </source>
</evidence>
<proteinExistence type="inferred from homology"/>
<keyword evidence="5 6" id="KW-0456">Lyase</keyword>
<comment type="caution">
    <text evidence="7">The sequence shown here is derived from an EMBL/GenBank/DDBJ whole genome shotgun (WGS) entry which is preliminary data.</text>
</comment>
<evidence type="ECO:0000256" key="1">
    <source>
        <dbReference type="ARBA" id="ARBA00001933"/>
    </source>
</evidence>
<comment type="similarity">
    <text evidence="2 6">Belongs to the group II decarboxylase family.</text>
</comment>
<dbReference type="PANTHER" id="PTHR11999:SF70">
    <property type="entry name" value="MIP05841P"/>
    <property type="match status" value="1"/>
</dbReference>
<keyword evidence="4 6" id="KW-0663">Pyridoxal phosphate</keyword>
<dbReference type="GO" id="GO:0008483">
    <property type="term" value="F:transaminase activity"/>
    <property type="evidence" value="ECO:0007669"/>
    <property type="project" value="UniProtKB-KW"/>
</dbReference>
<dbReference type="InterPro" id="IPR010977">
    <property type="entry name" value="Aromatic_deC"/>
</dbReference>
<dbReference type="InterPro" id="IPR015422">
    <property type="entry name" value="PyrdxlP-dep_Trfase_small"/>
</dbReference>
<dbReference type="InterPro" id="IPR002129">
    <property type="entry name" value="PyrdxlP-dep_de-COase"/>
</dbReference>
<keyword evidence="8" id="KW-1185">Reference proteome</keyword>
<evidence type="ECO:0000256" key="4">
    <source>
        <dbReference type="ARBA" id="ARBA00022898"/>
    </source>
</evidence>
<evidence type="ECO:0000256" key="3">
    <source>
        <dbReference type="ARBA" id="ARBA00022793"/>
    </source>
</evidence>
<reference evidence="7 8" key="1">
    <citation type="submission" date="2021-04" db="EMBL/GenBank/DDBJ databases">
        <title>Pseudomonas boanensis sp. nov., a bacterium isolated from river water used for household purposes in Boane District, Mozambique.</title>
        <authorList>
            <person name="Nicklasson M."/>
            <person name="Martin-Rodriguez A.J."/>
            <person name="Thorell K."/>
            <person name="Neves L."/>
            <person name="Mussagy A."/>
            <person name="Rydberg H.A."/>
            <person name="Hernroth B."/>
            <person name="Svensson-Stadler L."/>
            <person name="Sjoling A."/>
        </authorList>
    </citation>
    <scope>NUCLEOTIDE SEQUENCE [LARGE SCALE GENOMIC DNA]</scope>
    <source>
        <strain evidence="7 8">DB1</strain>
    </source>
</reference>